<evidence type="ECO:0000313" key="5">
    <source>
        <dbReference type="Proteomes" id="UP000306102"/>
    </source>
</evidence>
<comment type="similarity">
    <text evidence="1">Belongs to the plant acyltransferase family.</text>
</comment>
<organism evidence="4 5">
    <name type="scientific">Camellia sinensis var. sinensis</name>
    <name type="common">China tea</name>
    <dbReference type="NCBI Taxonomy" id="542762"/>
    <lineage>
        <taxon>Eukaryota</taxon>
        <taxon>Viridiplantae</taxon>
        <taxon>Streptophyta</taxon>
        <taxon>Embryophyta</taxon>
        <taxon>Tracheophyta</taxon>
        <taxon>Spermatophyta</taxon>
        <taxon>Magnoliopsida</taxon>
        <taxon>eudicotyledons</taxon>
        <taxon>Gunneridae</taxon>
        <taxon>Pentapetalae</taxon>
        <taxon>asterids</taxon>
        <taxon>Ericales</taxon>
        <taxon>Theaceae</taxon>
        <taxon>Camellia</taxon>
    </lineage>
</organism>
<proteinExistence type="inferred from homology"/>
<evidence type="ECO:0000256" key="2">
    <source>
        <dbReference type="ARBA" id="ARBA00022679"/>
    </source>
</evidence>
<reference evidence="4 5" key="1">
    <citation type="journal article" date="2018" name="Proc. Natl. Acad. Sci. U.S.A.">
        <title>Draft genome sequence of Camellia sinensis var. sinensis provides insights into the evolution of the tea genome and tea quality.</title>
        <authorList>
            <person name="Wei C."/>
            <person name="Yang H."/>
            <person name="Wang S."/>
            <person name="Zhao J."/>
            <person name="Liu C."/>
            <person name="Gao L."/>
            <person name="Xia E."/>
            <person name="Lu Y."/>
            <person name="Tai Y."/>
            <person name="She G."/>
            <person name="Sun J."/>
            <person name="Cao H."/>
            <person name="Tong W."/>
            <person name="Gao Q."/>
            <person name="Li Y."/>
            <person name="Deng W."/>
            <person name="Jiang X."/>
            <person name="Wang W."/>
            <person name="Chen Q."/>
            <person name="Zhang S."/>
            <person name="Li H."/>
            <person name="Wu J."/>
            <person name="Wang P."/>
            <person name="Li P."/>
            <person name="Shi C."/>
            <person name="Zheng F."/>
            <person name="Jian J."/>
            <person name="Huang B."/>
            <person name="Shan D."/>
            <person name="Shi M."/>
            <person name="Fang C."/>
            <person name="Yue Y."/>
            <person name="Li F."/>
            <person name="Li D."/>
            <person name="Wei S."/>
            <person name="Han B."/>
            <person name="Jiang C."/>
            <person name="Yin Y."/>
            <person name="Xia T."/>
            <person name="Zhang Z."/>
            <person name="Bennetzen J.L."/>
            <person name="Zhao S."/>
            <person name="Wan X."/>
        </authorList>
    </citation>
    <scope>NUCLEOTIDE SEQUENCE [LARGE SCALE GENOMIC DNA]</scope>
    <source>
        <strain evidence="5">cv. Shuchazao</strain>
        <tissue evidence="4">Leaf</tissue>
    </source>
</reference>
<dbReference type="EMBL" id="SDRB02002624">
    <property type="protein sequence ID" value="THG19120.1"/>
    <property type="molecule type" value="Genomic_DNA"/>
</dbReference>
<dbReference type="PANTHER" id="PTHR31623:SF118">
    <property type="entry name" value="BAHD ACYLTRANSFERASE"/>
    <property type="match status" value="1"/>
</dbReference>
<dbReference type="Gene3D" id="3.30.559.10">
    <property type="entry name" value="Chloramphenicol acetyltransferase-like domain"/>
    <property type="match status" value="2"/>
</dbReference>
<dbReference type="Pfam" id="PF02458">
    <property type="entry name" value="Transferase"/>
    <property type="match status" value="1"/>
</dbReference>
<keyword evidence="3" id="KW-0012">Acyltransferase</keyword>
<dbReference type="PANTHER" id="PTHR31623">
    <property type="entry name" value="F21J9.9"/>
    <property type="match status" value="1"/>
</dbReference>
<keyword evidence="2" id="KW-0808">Transferase</keyword>
<accession>A0A4S4EQR7</accession>
<protein>
    <submittedName>
        <fullName evidence="4">Uncharacterized protein</fullName>
    </submittedName>
</protein>
<dbReference type="GO" id="GO:0016746">
    <property type="term" value="F:acyltransferase activity"/>
    <property type="evidence" value="ECO:0007669"/>
    <property type="project" value="UniProtKB-KW"/>
</dbReference>
<dbReference type="Proteomes" id="UP000306102">
    <property type="component" value="Unassembled WGS sequence"/>
</dbReference>
<dbReference type="STRING" id="542762.A0A4S4EQR7"/>
<evidence type="ECO:0000313" key="4">
    <source>
        <dbReference type="EMBL" id="THG19120.1"/>
    </source>
</evidence>
<evidence type="ECO:0000256" key="1">
    <source>
        <dbReference type="ARBA" id="ARBA00009861"/>
    </source>
</evidence>
<dbReference type="AlphaFoldDB" id="A0A4S4EQR7"/>
<keyword evidence="5" id="KW-1185">Reference proteome</keyword>
<evidence type="ECO:0000256" key="3">
    <source>
        <dbReference type="ARBA" id="ARBA00023315"/>
    </source>
</evidence>
<dbReference type="InterPro" id="IPR023213">
    <property type="entry name" value="CAT-like_dom_sf"/>
</dbReference>
<name>A0A4S4EQR7_CAMSN</name>
<comment type="caution">
    <text evidence="4">The sequence shown here is derived from an EMBL/GenBank/DDBJ whole genome shotgun (WGS) entry which is preliminary data.</text>
</comment>
<gene>
    <name evidence="4" type="ORF">TEA_025883</name>
</gene>
<sequence length="435" mass="48958">MITMKVHIISKETIKPSSPTSPHLKTYKLSLLDQLSSRFYISRVLFYTSNASDNTSYKASHLKKSLSETLALYYPFTGRLRDGVCIDCNDDGVELFEAKISCRLSEILKKPTPETLHGLFPSDLLGNNSYKGSLVVIQINYFDCGGMAVSVCVSHKVADGCTMSNFISDWAAMARQDGVPSHPMFIAATSRSPLDNPFDMPEIELKKQSCITRRFVFDSPKIAKLKSMAADPRAQNPTRVEVVTALLFKSAMASMSRKNPSLLIQTMNMRPKMSPPLPPNSAGNFCWHFTLSLNGDQRDTKLHELVTQMRKCMTQFHDKKVRNFTVNEWFVTVRESLKEAKALYDSKTEINVFSSNSMCRFPFYKVDFGWGKPVWVAIAGNVFKNTFVLMDSPCSDGIEAWVTLDEQDMEVFGNDEGILRFSSLNPSVLDTDREV</sequence>